<accession>A0A8J8TEH1</accession>
<comment type="catalytic activity">
    <reaction evidence="1">
        <text>(2R)-2-phosphoglycerate = (2R)-3-phosphoglycerate</text>
        <dbReference type="Rhea" id="RHEA:15901"/>
        <dbReference type="ChEBI" id="CHEBI:58272"/>
        <dbReference type="ChEBI" id="CHEBI:58289"/>
        <dbReference type="EC" id="5.4.2.12"/>
    </reaction>
</comment>
<evidence type="ECO:0000256" key="5">
    <source>
        <dbReference type="ARBA" id="ARBA00023152"/>
    </source>
</evidence>
<evidence type="ECO:0000313" key="8">
    <source>
        <dbReference type="Proteomes" id="UP000752814"/>
    </source>
</evidence>
<comment type="function">
    <text evidence="2">Catalyzes the interconversion of 2-phosphoglycerate and 3-phosphoglycerate.</text>
</comment>
<keyword evidence="5" id="KW-0324">Glycolysis</keyword>
<dbReference type="InterPro" id="IPR004456">
    <property type="entry name" value="Pglycerate_mutase_ApgM"/>
</dbReference>
<proteinExistence type="inferred from homology"/>
<organism evidence="7 8">
    <name type="scientific">Candidatus Methanomassiliicoccus intestinalis</name>
    <dbReference type="NCBI Taxonomy" id="1406512"/>
    <lineage>
        <taxon>Archaea</taxon>
        <taxon>Methanobacteriati</taxon>
        <taxon>Thermoplasmatota</taxon>
        <taxon>Thermoplasmata</taxon>
        <taxon>Methanomassiliicoccales</taxon>
        <taxon>Methanomassiliicoccaceae</taxon>
        <taxon>Methanomassiliicoccus</taxon>
    </lineage>
</organism>
<evidence type="ECO:0000256" key="2">
    <source>
        <dbReference type="ARBA" id="ARBA00002315"/>
    </source>
</evidence>
<reference evidence="7" key="1">
    <citation type="submission" date="2016-03" db="EMBL/GenBank/DDBJ databases">
        <authorList>
            <person name="Borrel G."/>
            <person name="Mccann A."/>
            <person name="O'Toole P.W."/>
        </authorList>
    </citation>
    <scope>NUCLEOTIDE SEQUENCE</scope>
    <source>
        <strain evidence="7">183</strain>
    </source>
</reference>
<dbReference type="GO" id="GO:0006096">
    <property type="term" value="P:glycolytic process"/>
    <property type="evidence" value="ECO:0007669"/>
    <property type="project" value="UniProtKB-KW"/>
</dbReference>
<comment type="similarity">
    <text evidence="4">Belongs to the BPG-independent phosphoglycerate mutase family. A-PGAM subfamily.</text>
</comment>
<gene>
    <name evidence="7" type="ORF">A3207_08130</name>
</gene>
<dbReference type="Pfam" id="PF01676">
    <property type="entry name" value="Metalloenzyme"/>
    <property type="match status" value="1"/>
</dbReference>
<dbReference type="GO" id="GO:0004619">
    <property type="term" value="F:phosphoglycerate mutase activity"/>
    <property type="evidence" value="ECO:0007669"/>
    <property type="project" value="UniProtKB-EC"/>
</dbReference>
<dbReference type="PANTHER" id="PTHR31209:SF0">
    <property type="entry name" value="METALLOENZYME DOMAIN-CONTAINING PROTEIN"/>
    <property type="match status" value="1"/>
</dbReference>
<dbReference type="InterPro" id="IPR017850">
    <property type="entry name" value="Alkaline_phosphatase_core_sf"/>
</dbReference>
<dbReference type="PANTHER" id="PTHR31209">
    <property type="entry name" value="COFACTOR-INDEPENDENT PHOSPHOGLYCERATE MUTASE"/>
    <property type="match status" value="1"/>
</dbReference>
<protein>
    <recommendedName>
        <fullName evidence="6">Metalloenzyme domain-containing protein</fullName>
    </recommendedName>
</protein>
<evidence type="ECO:0000256" key="4">
    <source>
        <dbReference type="ARBA" id="ARBA00005524"/>
    </source>
</evidence>
<name>A0A8J8TEH1_9ARCH</name>
<evidence type="ECO:0000256" key="1">
    <source>
        <dbReference type="ARBA" id="ARBA00000370"/>
    </source>
</evidence>
<sequence length="365" mass="40691">MGIDLYFNVILSQRITVNTLIIMLDGAADEKIPAFDYKTPLESLNKKFMDGVASSGLFGWTEGQKYTHLFLLGFFTGKVCDVPRGLIEAHGMDIPLKENSVAYRFSPACFRNGKFEWAYRVSADRYLKLQECMIDSIGLLNDLAPNLYFHGSDGRGVVTIEDGYYNFPMPPYPLPENPDYEPFRECIEAVANELDGLTFLPWGGGSINNSAHKSAFAKSKNLTILSSSPSALGVGRLLGISCKRVDDFRVGMDESLEMLQHNDVFLHVDETDDVSHRTEPGDKRNMLAEIDEFFCNNLDFLEGHRVALIIDHGTSSLNGQHMPMPVPFAVSNISGSMKSGINFCENASVHYPIENLFCSIMQHTD</sequence>
<dbReference type="Proteomes" id="UP000752814">
    <property type="component" value="Unassembled WGS sequence"/>
</dbReference>
<evidence type="ECO:0000256" key="3">
    <source>
        <dbReference type="ARBA" id="ARBA00004921"/>
    </source>
</evidence>
<dbReference type="InterPro" id="IPR006124">
    <property type="entry name" value="Metalloenzyme"/>
</dbReference>
<dbReference type="Gene3D" id="3.40.720.10">
    <property type="entry name" value="Alkaline Phosphatase, subunit A"/>
    <property type="match status" value="2"/>
</dbReference>
<evidence type="ECO:0000313" key="7">
    <source>
        <dbReference type="EMBL" id="TQS82068.1"/>
    </source>
</evidence>
<comment type="pathway">
    <text evidence="3">Carbohydrate degradation.</text>
</comment>
<dbReference type="GO" id="GO:0046872">
    <property type="term" value="F:metal ion binding"/>
    <property type="evidence" value="ECO:0007669"/>
    <property type="project" value="InterPro"/>
</dbReference>
<dbReference type="EMBL" id="LVVT01000018">
    <property type="protein sequence ID" value="TQS82068.1"/>
    <property type="molecule type" value="Genomic_DNA"/>
</dbReference>
<comment type="caution">
    <text evidence="7">The sequence shown here is derived from an EMBL/GenBank/DDBJ whole genome shotgun (WGS) entry which is preliminary data.</text>
</comment>
<evidence type="ECO:0000259" key="6">
    <source>
        <dbReference type="Pfam" id="PF01676"/>
    </source>
</evidence>
<dbReference type="SUPFAM" id="SSF53649">
    <property type="entry name" value="Alkaline phosphatase-like"/>
    <property type="match status" value="1"/>
</dbReference>
<feature type="domain" description="Metalloenzyme" evidence="6">
    <location>
        <begin position="252"/>
        <end position="347"/>
    </location>
</feature>
<dbReference type="AlphaFoldDB" id="A0A8J8TEH1"/>